<comment type="subunit">
    <text evidence="5">Part of the 50S ribosomal subunit. Binds 23S rRNA.</text>
</comment>
<dbReference type="Pfam" id="PF01775">
    <property type="entry name" value="Ribosomal_L18A"/>
    <property type="match status" value="1"/>
</dbReference>
<dbReference type="GO" id="GO:1990904">
    <property type="term" value="C:ribonucleoprotein complex"/>
    <property type="evidence" value="ECO:0007669"/>
    <property type="project" value="UniProtKB-KW"/>
</dbReference>
<keyword evidence="4 5" id="KW-0687">Ribonucleoprotein</keyword>
<keyword evidence="1 5" id="KW-0699">rRNA-binding</keyword>
<evidence type="ECO:0000256" key="1">
    <source>
        <dbReference type="ARBA" id="ARBA00022730"/>
    </source>
</evidence>
<gene>
    <name evidence="5" type="primary">rpl18a</name>
    <name evidence="5" type="synonym">rpl20e</name>
    <name evidence="5" type="synonym">rplX</name>
    <name evidence="7" type="ORF">GWK48_01690</name>
</gene>
<keyword evidence="8" id="KW-1185">Reference proteome</keyword>
<dbReference type="OrthoDB" id="191241at2157"/>
<dbReference type="NCBIfam" id="NF001981">
    <property type="entry name" value="PRK00773.1-1"/>
    <property type="match status" value="1"/>
</dbReference>
<dbReference type="AlphaFoldDB" id="A0A6N0NRA9"/>
<accession>A0A6N0NRA9</accession>
<dbReference type="GO" id="GO:0070180">
    <property type="term" value="F:large ribosomal subunit rRNA binding"/>
    <property type="evidence" value="ECO:0007669"/>
    <property type="project" value="UniProtKB-UniRule"/>
</dbReference>
<keyword evidence="2 5" id="KW-0694">RNA-binding</keyword>
<dbReference type="EMBL" id="CP049074">
    <property type="protein sequence ID" value="QKQ99275.1"/>
    <property type="molecule type" value="Genomic_DNA"/>
</dbReference>
<proteinExistence type="inferred from homology"/>
<evidence type="ECO:0000256" key="2">
    <source>
        <dbReference type="ARBA" id="ARBA00022884"/>
    </source>
</evidence>
<keyword evidence="3 5" id="KW-0689">Ribosomal protein</keyword>
<dbReference type="GO" id="GO:0005840">
    <property type="term" value="C:ribosome"/>
    <property type="evidence" value="ECO:0007669"/>
    <property type="project" value="UniProtKB-KW"/>
</dbReference>
<feature type="domain" description="Large ribosomal subunit protein eL20" evidence="6">
    <location>
        <begin position="4"/>
        <end position="63"/>
    </location>
</feature>
<evidence type="ECO:0000256" key="3">
    <source>
        <dbReference type="ARBA" id="ARBA00022980"/>
    </source>
</evidence>
<dbReference type="KEGG" id="mten:GWK48_01690"/>
<dbReference type="Gene3D" id="3.10.20.10">
    <property type="match status" value="1"/>
</dbReference>
<dbReference type="HAMAP" id="MF_00273">
    <property type="entry name" value="Ribosomal_eL20"/>
    <property type="match status" value="1"/>
</dbReference>
<dbReference type="InterPro" id="IPR028877">
    <property type="entry name" value="Ribosomal_eL20"/>
</dbReference>
<dbReference type="GO" id="GO:0003735">
    <property type="term" value="F:structural constituent of ribosome"/>
    <property type="evidence" value="ECO:0007669"/>
    <property type="project" value="InterPro"/>
</dbReference>
<dbReference type="GeneID" id="55640618"/>
<name>A0A6N0NRA9_9CREN</name>
<reference evidence="7 8" key="1">
    <citation type="submission" date="2020-02" db="EMBL/GenBank/DDBJ databases">
        <title>Comparative genome analysis reveals the metabolism and evolution of the thermophilic archaeal genus Metallosphaera.</title>
        <authorList>
            <person name="Jiang C."/>
        </authorList>
    </citation>
    <scope>NUCLEOTIDE SEQUENCE [LARGE SCALE GENOMIC DNA]</scope>
    <source>
        <strain evidence="7 8">Ric-A</strain>
    </source>
</reference>
<sequence>MTEVKTFIIRGEALFNESEFPTRQKFTKYVRAINEAQAKERVYAEFGSKNKIKRKNIKFVEIKEVDPTHLKNKKIKELAEIDRIIL</sequence>
<dbReference type="SUPFAM" id="SSF160374">
    <property type="entry name" value="RplX-like"/>
    <property type="match status" value="1"/>
</dbReference>
<dbReference type="GO" id="GO:0006412">
    <property type="term" value="P:translation"/>
    <property type="evidence" value="ECO:0007669"/>
    <property type="project" value="UniProtKB-UniRule"/>
</dbReference>
<evidence type="ECO:0000313" key="8">
    <source>
        <dbReference type="Proteomes" id="UP000509301"/>
    </source>
</evidence>
<comment type="similarity">
    <text evidence="5">Belongs to the eukaryotic ribosomal protein eL20 family.</text>
</comment>
<protein>
    <recommendedName>
        <fullName evidence="5">Large ribosomal subunit protein eL20</fullName>
    </recommendedName>
</protein>
<evidence type="ECO:0000256" key="5">
    <source>
        <dbReference type="HAMAP-Rule" id="MF_00273"/>
    </source>
</evidence>
<evidence type="ECO:0000259" key="6">
    <source>
        <dbReference type="Pfam" id="PF01775"/>
    </source>
</evidence>
<evidence type="ECO:0000256" key="4">
    <source>
        <dbReference type="ARBA" id="ARBA00023274"/>
    </source>
</evidence>
<dbReference type="RefSeq" id="WP_174629022.1">
    <property type="nucleotide sequence ID" value="NZ_CP049074.1"/>
</dbReference>
<dbReference type="Proteomes" id="UP000509301">
    <property type="component" value="Chromosome"/>
</dbReference>
<evidence type="ECO:0000313" key="7">
    <source>
        <dbReference type="EMBL" id="QKQ99275.1"/>
    </source>
</evidence>
<organism evidence="7 8">
    <name type="scientific">Metallosphaera tengchongensis</name>
    <dbReference type="NCBI Taxonomy" id="1532350"/>
    <lineage>
        <taxon>Archaea</taxon>
        <taxon>Thermoproteota</taxon>
        <taxon>Thermoprotei</taxon>
        <taxon>Sulfolobales</taxon>
        <taxon>Sulfolobaceae</taxon>
        <taxon>Metallosphaera</taxon>
    </lineage>
</organism>
<dbReference type="InterPro" id="IPR023573">
    <property type="entry name" value="Ribosomal_eL20_dom"/>
</dbReference>